<keyword evidence="4" id="KW-0256">Endoplasmic reticulum</keyword>
<keyword evidence="6" id="KW-0472">Membrane</keyword>
<evidence type="ECO:0000256" key="6">
    <source>
        <dbReference type="ARBA" id="ARBA00023136"/>
    </source>
</evidence>
<accession>A0ABQ8G1N4</accession>
<gene>
    <name evidence="7" type="ORF">B0J12DRAFT_579688</name>
</gene>
<dbReference type="PANTHER" id="PTHR48182:SF2">
    <property type="entry name" value="PROTEIN SERAC1"/>
    <property type="match status" value="1"/>
</dbReference>
<keyword evidence="5" id="KW-0496">Mitochondrion</keyword>
<dbReference type="InterPro" id="IPR052374">
    <property type="entry name" value="SERAC1"/>
</dbReference>
<comment type="caution">
    <text evidence="7">The sequence shown here is derived from an EMBL/GenBank/DDBJ whole genome shotgun (WGS) entry which is preliminary data.</text>
</comment>
<evidence type="ECO:0000313" key="8">
    <source>
        <dbReference type="Proteomes" id="UP000774617"/>
    </source>
</evidence>
<dbReference type="Proteomes" id="UP000774617">
    <property type="component" value="Unassembled WGS sequence"/>
</dbReference>
<evidence type="ECO:0000256" key="2">
    <source>
        <dbReference type="ARBA" id="ARBA00004240"/>
    </source>
</evidence>
<comment type="subcellular location">
    <subcellularLocation>
        <location evidence="2">Endoplasmic reticulum</location>
    </subcellularLocation>
    <subcellularLocation>
        <location evidence="3">Membrane</location>
    </subcellularLocation>
    <subcellularLocation>
        <location evidence="1">Mitochondrion</location>
    </subcellularLocation>
</comment>
<proteinExistence type="predicted"/>
<name>A0ABQ8G1N4_9PEZI</name>
<feature type="non-terminal residue" evidence="7">
    <location>
        <position position="1"/>
    </location>
</feature>
<evidence type="ECO:0008006" key="9">
    <source>
        <dbReference type="Google" id="ProtNLM"/>
    </source>
</evidence>
<dbReference type="PANTHER" id="PTHR48182">
    <property type="entry name" value="PROTEIN SERAC1"/>
    <property type="match status" value="1"/>
</dbReference>
<organism evidence="7 8">
    <name type="scientific">Macrophomina phaseolina</name>
    <dbReference type="NCBI Taxonomy" id="35725"/>
    <lineage>
        <taxon>Eukaryota</taxon>
        <taxon>Fungi</taxon>
        <taxon>Dikarya</taxon>
        <taxon>Ascomycota</taxon>
        <taxon>Pezizomycotina</taxon>
        <taxon>Dothideomycetes</taxon>
        <taxon>Dothideomycetes incertae sedis</taxon>
        <taxon>Botryosphaeriales</taxon>
        <taxon>Botryosphaeriaceae</taxon>
        <taxon>Macrophomina</taxon>
    </lineage>
</organism>
<keyword evidence="8" id="KW-1185">Reference proteome</keyword>
<evidence type="ECO:0000256" key="1">
    <source>
        <dbReference type="ARBA" id="ARBA00004173"/>
    </source>
</evidence>
<dbReference type="EMBL" id="JAGTJR010000027">
    <property type="protein sequence ID" value="KAH7042154.1"/>
    <property type="molecule type" value="Genomic_DNA"/>
</dbReference>
<evidence type="ECO:0000313" key="7">
    <source>
        <dbReference type="EMBL" id="KAH7042154.1"/>
    </source>
</evidence>
<evidence type="ECO:0000256" key="5">
    <source>
        <dbReference type="ARBA" id="ARBA00023128"/>
    </source>
</evidence>
<evidence type="ECO:0000256" key="3">
    <source>
        <dbReference type="ARBA" id="ARBA00004370"/>
    </source>
</evidence>
<sequence>LCDFLPKDLSHCRVMIYGYNSKLTEASRGMERIMDDEGTFLSELNRTGKAEQRRPILFVAHSFGGILLTHVTVSVVTEDILWNAQNNTVCNATYGMLFFGKPHKGISMDNIRKFIPETNHPRHALLNQLQLNSEVLLDQLTRFKEILGDWRIMSFYEVEQTQHLAEVNSSASYKTYILRKTHAKQDPADGRLKRIR</sequence>
<reference evidence="7 8" key="1">
    <citation type="journal article" date="2021" name="Nat. Commun.">
        <title>Genetic determinants of endophytism in the Arabidopsis root mycobiome.</title>
        <authorList>
            <person name="Mesny F."/>
            <person name="Miyauchi S."/>
            <person name="Thiergart T."/>
            <person name="Pickel B."/>
            <person name="Atanasova L."/>
            <person name="Karlsson M."/>
            <person name="Huettel B."/>
            <person name="Barry K.W."/>
            <person name="Haridas S."/>
            <person name="Chen C."/>
            <person name="Bauer D."/>
            <person name="Andreopoulos W."/>
            <person name="Pangilinan J."/>
            <person name="LaButti K."/>
            <person name="Riley R."/>
            <person name="Lipzen A."/>
            <person name="Clum A."/>
            <person name="Drula E."/>
            <person name="Henrissat B."/>
            <person name="Kohler A."/>
            <person name="Grigoriev I.V."/>
            <person name="Martin F.M."/>
            <person name="Hacquard S."/>
        </authorList>
    </citation>
    <scope>NUCLEOTIDE SEQUENCE [LARGE SCALE GENOMIC DNA]</scope>
    <source>
        <strain evidence="7 8">MPI-SDFR-AT-0080</strain>
    </source>
</reference>
<evidence type="ECO:0000256" key="4">
    <source>
        <dbReference type="ARBA" id="ARBA00022824"/>
    </source>
</evidence>
<protein>
    <recommendedName>
        <fullName evidence="9">DUF676 domain-containing protein</fullName>
    </recommendedName>
</protein>